<dbReference type="Pfam" id="PF02518">
    <property type="entry name" value="HATPase_c"/>
    <property type="match status" value="1"/>
</dbReference>
<dbReference type="EMBL" id="JBHRSZ010000004">
    <property type="protein sequence ID" value="MFC3151538.1"/>
    <property type="molecule type" value="Genomic_DNA"/>
</dbReference>
<dbReference type="Gene3D" id="1.10.287.130">
    <property type="match status" value="1"/>
</dbReference>
<evidence type="ECO:0000256" key="9">
    <source>
        <dbReference type="SAM" id="Phobius"/>
    </source>
</evidence>
<dbReference type="InterPro" id="IPR036890">
    <property type="entry name" value="HATPase_C_sf"/>
</dbReference>
<keyword evidence="12" id="KW-1185">Reference proteome</keyword>
<comment type="subcellular location">
    <subcellularLocation>
        <location evidence="2">Cell membrane</location>
        <topology evidence="2">Multi-pass membrane protein</topology>
    </subcellularLocation>
</comment>
<dbReference type="PANTHER" id="PTHR44936:SF10">
    <property type="entry name" value="SENSOR PROTEIN RSTB"/>
    <property type="match status" value="1"/>
</dbReference>
<dbReference type="InterPro" id="IPR050980">
    <property type="entry name" value="2C_sensor_his_kinase"/>
</dbReference>
<evidence type="ECO:0000256" key="5">
    <source>
        <dbReference type="ARBA" id="ARBA00022679"/>
    </source>
</evidence>
<keyword evidence="8 11" id="KW-0067">ATP-binding</keyword>
<evidence type="ECO:0000256" key="1">
    <source>
        <dbReference type="ARBA" id="ARBA00000085"/>
    </source>
</evidence>
<dbReference type="PANTHER" id="PTHR44936">
    <property type="entry name" value="SENSOR PROTEIN CREC"/>
    <property type="match status" value="1"/>
</dbReference>
<dbReference type="InterPro" id="IPR005467">
    <property type="entry name" value="His_kinase_dom"/>
</dbReference>
<proteinExistence type="predicted"/>
<keyword evidence="7" id="KW-0418">Kinase</keyword>
<evidence type="ECO:0000256" key="4">
    <source>
        <dbReference type="ARBA" id="ARBA00022475"/>
    </source>
</evidence>
<keyword evidence="6" id="KW-0547">Nucleotide-binding</keyword>
<protein>
    <recommendedName>
        <fullName evidence="3">histidine kinase</fullName>
        <ecNumber evidence="3">2.7.13.3</ecNumber>
    </recommendedName>
</protein>
<reference evidence="12" key="1">
    <citation type="journal article" date="2019" name="Int. J. Syst. Evol. Microbiol.">
        <title>The Global Catalogue of Microorganisms (GCM) 10K type strain sequencing project: providing services to taxonomists for standard genome sequencing and annotation.</title>
        <authorList>
            <consortium name="The Broad Institute Genomics Platform"/>
            <consortium name="The Broad Institute Genome Sequencing Center for Infectious Disease"/>
            <person name="Wu L."/>
            <person name="Ma J."/>
        </authorList>
    </citation>
    <scope>NUCLEOTIDE SEQUENCE [LARGE SCALE GENOMIC DNA]</scope>
    <source>
        <strain evidence="12">KCTC 52438</strain>
    </source>
</reference>
<dbReference type="GO" id="GO:0005524">
    <property type="term" value="F:ATP binding"/>
    <property type="evidence" value="ECO:0007669"/>
    <property type="project" value="UniProtKB-KW"/>
</dbReference>
<comment type="caution">
    <text evidence="11">The sequence shown here is derived from an EMBL/GenBank/DDBJ whole genome shotgun (WGS) entry which is preliminary data.</text>
</comment>
<evidence type="ECO:0000259" key="10">
    <source>
        <dbReference type="PROSITE" id="PS50109"/>
    </source>
</evidence>
<feature type="transmembrane region" description="Helical" evidence="9">
    <location>
        <begin position="184"/>
        <end position="205"/>
    </location>
</feature>
<dbReference type="SUPFAM" id="SSF47384">
    <property type="entry name" value="Homodimeric domain of signal transducing histidine kinase"/>
    <property type="match status" value="1"/>
</dbReference>
<comment type="catalytic activity">
    <reaction evidence="1">
        <text>ATP + protein L-histidine = ADP + protein N-phospho-L-histidine.</text>
        <dbReference type="EC" id="2.7.13.3"/>
    </reaction>
</comment>
<feature type="transmembrane region" description="Helical" evidence="9">
    <location>
        <begin position="103"/>
        <end position="120"/>
    </location>
</feature>
<dbReference type="Pfam" id="PF25323">
    <property type="entry name" value="6TM_PilS"/>
    <property type="match status" value="1"/>
</dbReference>
<evidence type="ECO:0000256" key="7">
    <source>
        <dbReference type="ARBA" id="ARBA00022777"/>
    </source>
</evidence>
<dbReference type="Pfam" id="PF00512">
    <property type="entry name" value="HisKA"/>
    <property type="match status" value="1"/>
</dbReference>
<feature type="transmembrane region" description="Helical" evidence="9">
    <location>
        <begin position="127"/>
        <end position="144"/>
    </location>
</feature>
<feature type="domain" description="Histidine kinase" evidence="10">
    <location>
        <begin position="240"/>
        <end position="445"/>
    </location>
</feature>
<gene>
    <name evidence="11" type="ORF">ACFOEK_10915</name>
</gene>
<dbReference type="InterPro" id="IPR003594">
    <property type="entry name" value="HATPase_dom"/>
</dbReference>
<name>A0ABV7HG02_9GAMM</name>
<feature type="transmembrane region" description="Helical" evidence="9">
    <location>
        <begin position="16"/>
        <end position="39"/>
    </location>
</feature>
<dbReference type="EC" id="2.7.13.3" evidence="3"/>
<feature type="transmembrane region" description="Helical" evidence="9">
    <location>
        <begin position="45"/>
        <end position="66"/>
    </location>
</feature>
<dbReference type="PROSITE" id="PS50109">
    <property type="entry name" value="HIS_KIN"/>
    <property type="match status" value="1"/>
</dbReference>
<keyword evidence="9" id="KW-1133">Transmembrane helix</keyword>
<evidence type="ECO:0000256" key="6">
    <source>
        <dbReference type="ARBA" id="ARBA00022741"/>
    </source>
</evidence>
<dbReference type="SMART" id="SM00388">
    <property type="entry name" value="HisKA"/>
    <property type="match status" value="1"/>
</dbReference>
<evidence type="ECO:0000313" key="11">
    <source>
        <dbReference type="EMBL" id="MFC3151538.1"/>
    </source>
</evidence>
<dbReference type="Proteomes" id="UP001595476">
    <property type="component" value="Unassembled WGS sequence"/>
</dbReference>
<dbReference type="InterPro" id="IPR003661">
    <property type="entry name" value="HisK_dim/P_dom"/>
</dbReference>
<feature type="transmembrane region" description="Helical" evidence="9">
    <location>
        <begin position="78"/>
        <end position="97"/>
    </location>
</feature>
<dbReference type="InterPro" id="IPR036097">
    <property type="entry name" value="HisK_dim/P_sf"/>
</dbReference>
<keyword evidence="9" id="KW-0812">Transmembrane</keyword>
<evidence type="ECO:0000256" key="2">
    <source>
        <dbReference type="ARBA" id="ARBA00004651"/>
    </source>
</evidence>
<dbReference type="SMART" id="SM00387">
    <property type="entry name" value="HATPase_c"/>
    <property type="match status" value="1"/>
</dbReference>
<dbReference type="RefSeq" id="WP_386720487.1">
    <property type="nucleotide sequence ID" value="NZ_JBHRSZ010000004.1"/>
</dbReference>
<dbReference type="CDD" id="cd00082">
    <property type="entry name" value="HisKA"/>
    <property type="match status" value="1"/>
</dbReference>
<evidence type="ECO:0000256" key="8">
    <source>
        <dbReference type="ARBA" id="ARBA00022840"/>
    </source>
</evidence>
<dbReference type="SUPFAM" id="SSF55874">
    <property type="entry name" value="ATPase domain of HSP90 chaperone/DNA topoisomerase II/histidine kinase"/>
    <property type="match status" value="1"/>
</dbReference>
<evidence type="ECO:0000313" key="12">
    <source>
        <dbReference type="Proteomes" id="UP001595476"/>
    </source>
</evidence>
<keyword evidence="9" id="KW-0472">Membrane</keyword>
<organism evidence="11 12">
    <name type="scientific">Litoribrevibacter euphylliae</name>
    <dbReference type="NCBI Taxonomy" id="1834034"/>
    <lineage>
        <taxon>Bacteria</taxon>
        <taxon>Pseudomonadati</taxon>
        <taxon>Pseudomonadota</taxon>
        <taxon>Gammaproteobacteria</taxon>
        <taxon>Oceanospirillales</taxon>
        <taxon>Oceanospirillaceae</taxon>
        <taxon>Litoribrevibacter</taxon>
    </lineage>
</organism>
<keyword evidence="4" id="KW-1003">Cell membrane</keyword>
<dbReference type="Gene3D" id="3.30.565.10">
    <property type="entry name" value="Histidine kinase-like ATPase, C-terminal domain"/>
    <property type="match status" value="1"/>
</dbReference>
<evidence type="ECO:0000256" key="3">
    <source>
        <dbReference type="ARBA" id="ARBA00012438"/>
    </source>
</evidence>
<sequence>MNSTLENITQNKNLRLLFLLRNVAIAGQLLSVTIAYWGFNLEIAVKPMLVVIGLLALVNVFTVYRLKSKADGLTLGRHEVFIQLLIDVLALSILIYFSGGISNPFIGFFILQVVIAAILLEPIYTWLIVAITGFAYLILSYFSYDVAGLNHGTLNYGTLSHNTMTMNGHAGHAGHQMSESPFNLHLHGMFLGYVIVAVLVAFFVVRMANNLRERDQEIYRIQQQAYSETEIMKLGMLAAGAAHELGTPLNAIQLATDELKASLEDNTDVQPTLNLLSRQVSRCCQSVNDLMTVVRQPRAMSASEVEINQFLETLSENWNHLNPTKELNCQLDETKDLKVVADKLLSQSIINLLDNAARVSDKAIQLISRRTAKKVEIVVQDSGPGMPEHVQRKLKNHMPVTDEQGNVRLGLFLVNTLVQRIGGALSFTTSSSGKSQVVLSIPVADNVENRGGSAHD</sequence>
<keyword evidence="5" id="KW-0808">Transferase</keyword>
<accession>A0ABV7HG02</accession>